<feature type="compositionally biased region" description="Low complexity" evidence="9">
    <location>
        <begin position="16"/>
        <end position="25"/>
    </location>
</feature>
<dbReference type="PANTHER" id="PTHR22854">
    <property type="entry name" value="TRYPTOPHAN BIOSYNTHESIS PROTEIN"/>
    <property type="match status" value="1"/>
</dbReference>
<dbReference type="Pfam" id="PF00218">
    <property type="entry name" value="IGPS"/>
    <property type="match status" value="1"/>
</dbReference>
<evidence type="ECO:0000256" key="2">
    <source>
        <dbReference type="ARBA" id="ARBA00004696"/>
    </source>
</evidence>
<dbReference type="SUPFAM" id="SSF51366">
    <property type="entry name" value="Ribulose-phoshate binding barrel"/>
    <property type="match status" value="1"/>
</dbReference>
<evidence type="ECO:0000256" key="3">
    <source>
        <dbReference type="ARBA" id="ARBA00022605"/>
    </source>
</evidence>
<evidence type="ECO:0000256" key="7">
    <source>
        <dbReference type="ARBA" id="ARBA00023239"/>
    </source>
</evidence>
<keyword evidence="5 8" id="KW-0822">Tryptophan biosynthesis</keyword>
<reference evidence="12" key="1">
    <citation type="journal article" date="2019" name="Int. J. Syst. Evol. Microbiol.">
        <title>The Global Catalogue of Microorganisms (GCM) 10K type strain sequencing project: providing services to taxonomists for standard genome sequencing and annotation.</title>
        <authorList>
            <consortium name="The Broad Institute Genomics Platform"/>
            <consortium name="The Broad Institute Genome Sequencing Center for Infectious Disease"/>
            <person name="Wu L."/>
            <person name="Ma J."/>
        </authorList>
    </citation>
    <scope>NUCLEOTIDE SEQUENCE [LARGE SCALE GENOMIC DNA]</scope>
    <source>
        <strain evidence="12">JCM 18123</strain>
    </source>
</reference>
<keyword evidence="12" id="KW-1185">Reference proteome</keyword>
<dbReference type="InterPro" id="IPR045186">
    <property type="entry name" value="Indole-3-glycerol_P_synth"/>
</dbReference>
<evidence type="ECO:0000256" key="5">
    <source>
        <dbReference type="ARBA" id="ARBA00022822"/>
    </source>
</evidence>
<protein>
    <recommendedName>
        <fullName evidence="8">Indole-3-glycerol phosphate synthase</fullName>
        <shortName evidence="8">IGPS</shortName>
        <ecNumber evidence="8">4.1.1.48</ecNumber>
    </recommendedName>
</protein>
<evidence type="ECO:0000256" key="1">
    <source>
        <dbReference type="ARBA" id="ARBA00001633"/>
    </source>
</evidence>
<evidence type="ECO:0000259" key="10">
    <source>
        <dbReference type="Pfam" id="PF00218"/>
    </source>
</evidence>
<dbReference type="InterPro" id="IPR013785">
    <property type="entry name" value="Aldolase_TIM"/>
</dbReference>
<dbReference type="Proteomes" id="UP001499993">
    <property type="component" value="Unassembled WGS sequence"/>
</dbReference>
<dbReference type="Gene3D" id="3.20.20.70">
    <property type="entry name" value="Aldolase class I"/>
    <property type="match status" value="1"/>
</dbReference>
<evidence type="ECO:0000313" key="12">
    <source>
        <dbReference type="Proteomes" id="UP001499993"/>
    </source>
</evidence>
<dbReference type="InterPro" id="IPR011060">
    <property type="entry name" value="RibuloseP-bd_barrel"/>
</dbReference>
<accession>A0ABP9GN06</accession>
<dbReference type="InterPro" id="IPR013798">
    <property type="entry name" value="Indole-3-glycerol_P_synth_dom"/>
</dbReference>
<feature type="region of interest" description="Disordered" evidence="9">
    <location>
        <begin position="1"/>
        <end position="28"/>
    </location>
</feature>
<keyword evidence="3 8" id="KW-0028">Amino-acid biosynthesis</keyword>
<feature type="domain" description="Indole-3-glycerol phosphate synthase" evidence="10">
    <location>
        <begin position="55"/>
        <end position="306"/>
    </location>
</feature>
<comment type="caution">
    <text evidence="11">The sequence shown here is derived from an EMBL/GenBank/DDBJ whole genome shotgun (WGS) entry which is preliminary data.</text>
</comment>
<proteinExistence type="inferred from homology"/>
<evidence type="ECO:0000256" key="4">
    <source>
        <dbReference type="ARBA" id="ARBA00022793"/>
    </source>
</evidence>
<organism evidence="11 12">
    <name type="scientific">Streptomonospora halophila</name>
    <dbReference type="NCBI Taxonomy" id="427369"/>
    <lineage>
        <taxon>Bacteria</taxon>
        <taxon>Bacillati</taxon>
        <taxon>Actinomycetota</taxon>
        <taxon>Actinomycetes</taxon>
        <taxon>Streptosporangiales</taxon>
        <taxon>Nocardiopsidaceae</taxon>
        <taxon>Streptomonospora</taxon>
    </lineage>
</organism>
<dbReference type="InterPro" id="IPR001468">
    <property type="entry name" value="Indole-3-GlycerolPSynthase_CS"/>
</dbReference>
<dbReference type="CDD" id="cd00331">
    <property type="entry name" value="IGPS"/>
    <property type="match status" value="1"/>
</dbReference>
<dbReference type="NCBIfam" id="NF001377">
    <property type="entry name" value="PRK00278.2-4"/>
    <property type="match status" value="1"/>
</dbReference>
<comment type="catalytic activity">
    <reaction evidence="1 8">
        <text>1-(2-carboxyphenylamino)-1-deoxy-D-ribulose 5-phosphate + H(+) = (1S,2R)-1-C-(indol-3-yl)glycerol 3-phosphate + CO2 + H2O</text>
        <dbReference type="Rhea" id="RHEA:23476"/>
        <dbReference type="ChEBI" id="CHEBI:15377"/>
        <dbReference type="ChEBI" id="CHEBI:15378"/>
        <dbReference type="ChEBI" id="CHEBI:16526"/>
        <dbReference type="ChEBI" id="CHEBI:58613"/>
        <dbReference type="ChEBI" id="CHEBI:58866"/>
        <dbReference type="EC" id="4.1.1.48"/>
    </reaction>
</comment>
<dbReference type="HAMAP" id="MF_00134_B">
    <property type="entry name" value="IGPS_B"/>
    <property type="match status" value="1"/>
</dbReference>
<name>A0ABP9GN06_9ACTN</name>
<comment type="similarity">
    <text evidence="8">Belongs to the TrpC family.</text>
</comment>
<dbReference type="PROSITE" id="PS00614">
    <property type="entry name" value="IGPS"/>
    <property type="match status" value="1"/>
</dbReference>
<dbReference type="PANTHER" id="PTHR22854:SF2">
    <property type="entry name" value="INDOLE-3-GLYCEROL-PHOSPHATE SYNTHASE"/>
    <property type="match status" value="1"/>
</dbReference>
<evidence type="ECO:0000313" key="11">
    <source>
        <dbReference type="EMBL" id="GAA4945340.1"/>
    </source>
</evidence>
<dbReference type="HAMAP" id="MF_00134_A">
    <property type="entry name" value="IGPS_A"/>
    <property type="match status" value="1"/>
</dbReference>
<evidence type="ECO:0000256" key="9">
    <source>
        <dbReference type="SAM" id="MobiDB-lite"/>
    </source>
</evidence>
<comment type="pathway">
    <text evidence="2 8">Amino-acid biosynthesis; L-tryptophan biosynthesis; L-tryptophan from chorismate: step 4/5.</text>
</comment>
<evidence type="ECO:0000256" key="6">
    <source>
        <dbReference type="ARBA" id="ARBA00023141"/>
    </source>
</evidence>
<keyword evidence="4 8" id="KW-0210">Decarboxylase</keyword>
<dbReference type="NCBIfam" id="NF001369">
    <property type="entry name" value="PRK00278.1-1"/>
    <property type="match status" value="1"/>
</dbReference>
<sequence length="319" mass="33806">MPGPGAVPRRARPARHAATASAAGTRRPRCYPLRAGMVRIRTTGDMRGQSHVSVLDEIVGGVRADLADRQAHTPLERLKELAESAPRPRDAAAALRRPGVQVVAEVKRSSPSKGELATITDPAALARDYADGGAALISVLTEQRRFNGSLADLDAVRAAVPTPLLRKDFIVSSYQLWEARVHGADAVLLIVAALEQEALVSLVERAHSLGLTPLVEVHTEDEVGRALDAGATVVGVNARDLKTLQVDRDTFARLAPLIPSDRVRVAESGVRGPHDLLAYAGHGADAVLVGESLVRGRHPRDAVADLVTAGAHPALRDRG</sequence>
<gene>
    <name evidence="8 11" type="primary">trpC</name>
    <name evidence="11" type="ORF">GCM10023224_30750</name>
</gene>
<evidence type="ECO:0000256" key="8">
    <source>
        <dbReference type="HAMAP-Rule" id="MF_00134"/>
    </source>
</evidence>
<keyword evidence="6 8" id="KW-0057">Aromatic amino acid biosynthesis</keyword>
<dbReference type="EMBL" id="BAABIK010000016">
    <property type="protein sequence ID" value="GAA4945340.1"/>
    <property type="molecule type" value="Genomic_DNA"/>
</dbReference>
<keyword evidence="7 8" id="KW-0456">Lyase</keyword>
<dbReference type="EC" id="4.1.1.48" evidence="8"/>